<dbReference type="GeneID" id="24832329"/>
<gene>
    <name evidence="1" type="ORF">MSHOH_3009</name>
</gene>
<dbReference type="GO" id="GO:0032259">
    <property type="term" value="P:methylation"/>
    <property type="evidence" value="ECO:0007669"/>
    <property type="project" value="UniProtKB-KW"/>
</dbReference>
<dbReference type="EMBL" id="CP009516">
    <property type="protein sequence ID" value="AKB79492.1"/>
    <property type="molecule type" value="Genomic_DNA"/>
</dbReference>
<dbReference type="PATRIC" id="fig|1434110.4.peg.3876"/>
<dbReference type="CDD" id="cd02440">
    <property type="entry name" value="AdoMet_MTases"/>
    <property type="match status" value="1"/>
</dbReference>
<name>A0A0E3SGJ6_9EURY</name>
<proteinExistence type="predicted"/>
<dbReference type="PANTHER" id="PTHR43861">
    <property type="entry name" value="TRANS-ACONITATE 2-METHYLTRANSFERASE-RELATED"/>
    <property type="match status" value="1"/>
</dbReference>
<evidence type="ECO:0000313" key="2">
    <source>
        <dbReference type="Proteomes" id="UP000033101"/>
    </source>
</evidence>
<accession>A0A0E3SGJ6</accession>
<dbReference type="AlphaFoldDB" id="A0A0E3SGJ6"/>
<evidence type="ECO:0000313" key="1">
    <source>
        <dbReference type="EMBL" id="AKB79492.1"/>
    </source>
</evidence>
<dbReference type="RefSeq" id="WP_048141166.1">
    <property type="nucleotide sequence ID" value="NZ_CP009516.1"/>
</dbReference>
<dbReference type="Gene3D" id="3.40.50.150">
    <property type="entry name" value="Vaccinia Virus protein VP39"/>
    <property type="match status" value="1"/>
</dbReference>
<dbReference type="Pfam" id="PF01209">
    <property type="entry name" value="Ubie_methyltran"/>
    <property type="match status" value="1"/>
</dbReference>
<reference evidence="1 2" key="1">
    <citation type="submission" date="2014-07" db="EMBL/GenBank/DDBJ databases">
        <title>Methanogenic archaea and the global carbon cycle.</title>
        <authorList>
            <person name="Henriksen J.R."/>
            <person name="Luke J."/>
            <person name="Reinhart S."/>
            <person name="Benedict M.N."/>
            <person name="Youngblut N.D."/>
            <person name="Metcalf M.E."/>
            <person name="Whitaker R.J."/>
            <person name="Metcalf W.W."/>
        </authorList>
    </citation>
    <scope>NUCLEOTIDE SEQUENCE [LARGE SCALE GENOMIC DNA]</scope>
    <source>
        <strain evidence="1 2">HB-1</strain>
    </source>
</reference>
<sequence length="216" mass="25031">MSVLSPKEVVDLYRKRAKNYDLTANLYYLIGFRLHHYRVLTIDSLDIKKGDTVLELGCGTGLNFPLLQQKIGKEGKIIGVDITDKMLEKAKERVKKNDWKNVEFFHDDVAQYNIPEGVDAVFSTFALTLSPDYDKVIKNCSESLRKGGRIAILDFKMPNNYMRFLAPLMILVTRPFGVRKELQYRHLWESVERYFQKSSLREMYGGFVYLSVGIKD</sequence>
<dbReference type="Proteomes" id="UP000033101">
    <property type="component" value="Chromosome"/>
</dbReference>
<dbReference type="HOGENOM" id="CLU_080641_1_0_2"/>
<dbReference type="PANTHER" id="PTHR43861:SF1">
    <property type="entry name" value="TRANS-ACONITATE 2-METHYLTRANSFERASE"/>
    <property type="match status" value="1"/>
</dbReference>
<dbReference type="SUPFAM" id="SSF53335">
    <property type="entry name" value="S-adenosyl-L-methionine-dependent methyltransferases"/>
    <property type="match status" value="1"/>
</dbReference>
<dbReference type="KEGG" id="mhor:MSHOH_3009"/>
<dbReference type="STRING" id="1434110.MSHOH_3009"/>
<keyword evidence="1" id="KW-0489">Methyltransferase</keyword>
<organism evidence="1 2">
    <name type="scientific">Methanosarcina horonobensis HB-1 = JCM 15518</name>
    <dbReference type="NCBI Taxonomy" id="1434110"/>
    <lineage>
        <taxon>Archaea</taxon>
        <taxon>Methanobacteriati</taxon>
        <taxon>Methanobacteriota</taxon>
        <taxon>Stenosarchaea group</taxon>
        <taxon>Methanomicrobia</taxon>
        <taxon>Methanosarcinales</taxon>
        <taxon>Methanosarcinaceae</taxon>
        <taxon>Methanosarcina</taxon>
    </lineage>
</organism>
<keyword evidence="1" id="KW-0808">Transferase</keyword>
<protein>
    <submittedName>
        <fullName evidence="1">Arsenite S-adenosylmethyltransferase</fullName>
    </submittedName>
</protein>
<dbReference type="OrthoDB" id="1018at2157"/>
<dbReference type="InterPro" id="IPR029063">
    <property type="entry name" value="SAM-dependent_MTases_sf"/>
</dbReference>
<dbReference type="GO" id="GO:0008168">
    <property type="term" value="F:methyltransferase activity"/>
    <property type="evidence" value="ECO:0007669"/>
    <property type="project" value="UniProtKB-KW"/>
</dbReference>
<keyword evidence="2" id="KW-1185">Reference proteome</keyword>